<dbReference type="EMBL" id="JANPWB010000010">
    <property type="protein sequence ID" value="KAJ1141216.1"/>
    <property type="molecule type" value="Genomic_DNA"/>
</dbReference>
<sequence length="92" mass="9676">MAAGLTTVVGGTEEAPKDPQDQRAVPMDAEAYEECQRMMAVMAYISSSGTGRCSPLVEELESITNSGRRSSSSAGPSKALPVVNPRTSDEII</sequence>
<dbReference type="Proteomes" id="UP001066276">
    <property type="component" value="Chromosome 6"/>
</dbReference>
<evidence type="ECO:0000313" key="2">
    <source>
        <dbReference type="EMBL" id="KAJ1141216.1"/>
    </source>
</evidence>
<feature type="compositionally biased region" description="Low complexity" evidence="1">
    <location>
        <begin position="66"/>
        <end position="77"/>
    </location>
</feature>
<organism evidence="2 3">
    <name type="scientific">Pleurodeles waltl</name>
    <name type="common">Iberian ribbed newt</name>
    <dbReference type="NCBI Taxonomy" id="8319"/>
    <lineage>
        <taxon>Eukaryota</taxon>
        <taxon>Metazoa</taxon>
        <taxon>Chordata</taxon>
        <taxon>Craniata</taxon>
        <taxon>Vertebrata</taxon>
        <taxon>Euteleostomi</taxon>
        <taxon>Amphibia</taxon>
        <taxon>Batrachia</taxon>
        <taxon>Caudata</taxon>
        <taxon>Salamandroidea</taxon>
        <taxon>Salamandridae</taxon>
        <taxon>Pleurodelinae</taxon>
        <taxon>Pleurodeles</taxon>
    </lineage>
</organism>
<dbReference type="AlphaFoldDB" id="A0AAV7QL32"/>
<reference evidence="2" key="1">
    <citation type="journal article" date="2022" name="bioRxiv">
        <title>Sequencing and chromosome-scale assembly of the giantPleurodeles waltlgenome.</title>
        <authorList>
            <person name="Brown T."/>
            <person name="Elewa A."/>
            <person name="Iarovenko S."/>
            <person name="Subramanian E."/>
            <person name="Araus A.J."/>
            <person name="Petzold A."/>
            <person name="Susuki M."/>
            <person name="Suzuki K.-i.T."/>
            <person name="Hayashi T."/>
            <person name="Toyoda A."/>
            <person name="Oliveira C."/>
            <person name="Osipova E."/>
            <person name="Leigh N.D."/>
            <person name="Simon A."/>
            <person name="Yun M.H."/>
        </authorList>
    </citation>
    <scope>NUCLEOTIDE SEQUENCE</scope>
    <source>
        <strain evidence="2">20211129_DDA</strain>
        <tissue evidence="2">Liver</tissue>
    </source>
</reference>
<evidence type="ECO:0000313" key="3">
    <source>
        <dbReference type="Proteomes" id="UP001066276"/>
    </source>
</evidence>
<proteinExistence type="predicted"/>
<name>A0AAV7QL32_PLEWA</name>
<feature type="region of interest" description="Disordered" evidence="1">
    <location>
        <begin position="62"/>
        <end position="92"/>
    </location>
</feature>
<comment type="caution">
    <text evidence="2">The sequence shown here is derived from an EMBL/GenBank/DDBJ whole genome shotgun (WGS) entry which is preliminary data.</text>
</comment>
<evidence type="ECO:0000256" key="1">
    <source>
        <dbReference type="SAM" id="MobiDB-lite"/>
    </source>
</evidence>
<keyword evidence="3" id="KW-1185">Reference proteome</keyword>
<gene>
    <name evidence="2" type="ORF">NDU88_007551</name>
</gene>
<protein>
    <submittedName>
        <fullName evidence="2">Uncharacterized protein</fullName>
    </submittedName>
</protein>
<accession>A0AAV7QL32</accession>
<feature type="region of interest" description="Disordered" evidence="1">
    <location>
        <begin position="1"/>
        <end position="25"/>
    </location>
</feature>